<keyword evidence="5" id="KW-0472">Membrane</keyword>
<dbReference type="SUPFAM" id="SSF52540">
    <property type="entry name" value="P-loop containing nucleoside triphosphate hydrolases"/>
    <property type="match status" value="2"/>
</dbReference>
<dbReference type="PANTHER" id="PTHR12812">
    <property type="entry name" value="HEPARAN SULFATE 6-O-SULFOTRANSFERASE 3"/>
    <property type="match status" value="1"/>
</dbReference>
<dbReference type="PANTHER" id="PTHR12812:SF0">
    <property type="entry name" value="HEPARAN-SULFATE 6-O-SULFOTRANSFERASE"/>
    <property type="match status" value="1"/>
</dbReference>
<keyword evidence="6" id="KW-0325">Glycoprotein</keyword>
<reference evidence="7 8" key="1">
    <citation type="journal article" date="2019" name="J Genomics">
        <title>The Draft Genome of a Hydrogen-producing Cyanobacterium, Arthrospira platensis NIES-46.</title>
        <authorList>
            <person name="Suzuki S."/>
            <person name="Yamaguchi H."/>
            <person name="Kawachi M."/>
        </authorList>
    </citation>
    <scope>NUCLEOTIDE SEQUENCE [LARGE SCALE GENOMIC DNA]</scope>
    <source>
        <strain evidence="7 8">NIES-46</strain>
    </source>
</reference>
<name>A0A5M3T509_LIMPL</name>
<keyword evidence="8" id="KW-1185">Reference proteome</keyword>
<dbReference type="EMBL" id="BIMW01000060">
    <property type="protein sequence ID" value="GCE93078.1"/>
    <property type="molecule type" value="Genomic_DNA"/>
</dbReference>
<dbReference type="Pfam" id="PF03567">
    <property type="entry name" value="Sulfotransfer_2"/>
    <property type="match status" value="1"/>
</dbReference>
<gene>
    <name evidence="7" type="ORF">NIES46_11270</name>
</gene>
<comment type="subcellular location">
    <subcellularLocation>
        <location evidence="1">Membrane</location>
        <topology evidence="1">Single-pass membrane protein</topology>
    </subcellularLocation>
</comment>
<accession>A0A5M3T509</accession>
<keyword evidence="4" id="KW-1133">Transmembrane helix</keyword>
<organism evidence="7 8">
    <name type="scientific">Limnospira platensis NIES-46</name>
    <dbReference type="NCBI Taxonomy" id="1236695"/>
    <lineage>
        <taxon>Bacteria</taxon>
        <taxon>Bacillati</taxon>
        <taxon>Cyanobacteriota</taxon>
        <taxon>Cyanophyceae</taxon>
        <taxon>Oscillatoriophycideae</taxon>
        <taxon>Oscillatoriales</taxon>
        <taxon>Sirenicapillariaceae</taxon>
        <taxon>Limnospira</taxon>
    </lineage>
</organism>
<proteinExistence type="predicted"/>
<evidence type="ECO:0000256" key="1">
    <source>
        <dbReference type="ARBA" id="ARBA00004167"/>
    </source>
</evidence>
<evidence type="ECO:0000256" key="5">
    <source>
        <dbReference type="ARBA" id="ARBA00023136"/>
    </source>
</evidence>
<evidence type="ECO:0000313" key="7">
    <source>
        <dbReference type="EMBL" id="GCE93078.1"/>
    </source>
</evidence>
<evidence type="ECO:0000256" key="3">
    <source>
        <dbReference type="ARBA" id="ARBA00022692"/>
    </source>
</evidence>
<evidence type="ECO:0000256" key="2">
    <source>
        <dbReference type="ARBA" id="ARBA00022679"/>
    </source>
</evidence>
<evidence type="ECO:0000256" key="6">
    <source>
        <dbReference type="ARBA" id="ARBA00023180"/>
    </source>
</evidence>
<dbReference type="InterPro" id="IPR005331">
    <property type="entry name" value="Sulfotransferase"/>
</dbReference>
<evidence type="ECO:0008006" key="9">
    <source>
        <dbReference type="Google" id="ProtNLM"/>
    </source>
</evidence>
<evidence type="ECO:0000256" key="4">
    <source>
        <dbReference type="ARBA" id="ARBA00022989"/>
    </source>
</evidence>
<comment type="caution">
    <text evidence="7">The sequence shown here is derived from an EMBL/GenBank/DDBJ whole genome shotgun (WGS) entry which is preliminary data.</text>
</comment>
<dbReference type="InterPro" id="IPR027417">
    <property type="entry name" value="P-loop_NTPase"/>
</dbReference>
<evidence type="ECO:0000313" key="8">
    <source>
        <dbReference type="Proteomes" id="UP000326169"/>
    </source>
</evidence>
<dbReference type="Gene3D" id="3.40.50.300">
    <property type="entry name" value="P-loop containing nucleotide triphosphate hydrolases"/>
    <property type="match status" value="2"/>
</dbReference>
<keyword evidence="3" id="KW-0812">Transmembrane</keyword>
<dbReference type="InterPro" id="IPR010635">
    <property type="entry name" value="Heparan_SO4-6-sulfoTrfase"/>
</dbReference>
<sequence length="631" mass="73221">MRSSVNWNNLESKRIVRGWILPEKGGCDPSDVVVLINDHKLTSDQIKPKNFQKNSDTFQVNFCFDLSPYNLKNGDQIKLAWKDTGEILGTSKFVAASSQSSDDHIYLFIHIPKTAGTSFRIGLEQQFNPSQVIYDYGIKSPVTSPIIKSSIYGESASPLQLKDYVDEKKIKVIGGHIGDANQRGIKHYCSIFGSRLKLVTFLREPIRRCLSNYFHMYDHYGYSGTVETFVKQRPNLQSRVLKDIDMENLYFLGITEKYNESVEFFNRISQTSVPSLTLNKNPKIENFIQNLPQSTLDLVVENNALDLELYKAGVQLFERRFSESRESNKTVTSVNFHKKLSPHEVGEILFNHQPKPLYNESLNLTLIFCAKSACSFGLKWFFYHAGLYQEVESYHPQPHMYKAKVFMANPKYRKQLRATNKIIHSNIVCLVRDPFSRAVSSYLHAIKTGYDNPDISKFLGRKISRKNSFCFDEFVQYLKSLDIRNCNIHHKLQAHPLIEMDIIKPHLLKVENLFNDFADIEKTLGLSPAPLEQISKSLDFHKRPRNHGFQQQCHKTKFRWTKQQLFPHYKYFYSEELVRDIANIYRADFEIFGYKPELDLELTSQAPSQPSLTQIEKDMLKWRDDLNKIRG</sequence>
<dbReference type="Proteomes" id="UP000326169">
    <property type="component" value="Unassembled WGS sequence"/>
</dbReference>
<protein>
    <recommendedName>
        <fullName evidence="9">Sulfotransferase family protein</fullName>
    </recommendedName>
</protein>
<keyword evidence="2" id="KW-0808">Transferase</keyword>